<sequence length="106" mass="12595">MERLRERAISDLEGCDSWHMDAYFAAFGLTSKIQNYLCKSPQLSKQLGRQMTIRFFRRTEEEMDAVELKRKKMTWDELNWEEDTDSEAHQIQAIRTQSGNTDKLFL</sequence>
<evidence type="ECO:0000313" key="2">
    <source>
        <dbReference type="Proteomes" id="UP000030653"/>
    </source>
</evidence>
<dbReference type="AlphaFoldDB" id="M5G3T8"/>
<organism evidence="1 2">
    <name type="scientific">Dacryopinax primogenitus (strain DJM 731)</name>
    <name type="common">Brown rot fungus</name>
    <dbReference type="NCBI Taxonomy" id="1858805"/>
    <lineage>
        <taxon>Eukaryota</taxon>
        <taxon>Fungi</taxon>
        <taxon>Dikarya</taxon>
        <taxon>Basidiomycota</taxon>
        <taxon>Agaricomycotina</taxon>
        <taxon>Dacrymycetes</taxon>
        <taxon>Dacrymycetales</taxon>
        <taxon>Dacrymycetaceae</taxon>
        <taxon>Dacryopinax</taxon>
    </lineage>
</organism>
<dbReference type="GeneID" id="63685706"/>
<evidence type="ECO:0000313" key="1">
    <source>
        <dbReference type="EMBL" id="EJT98427.1"/>
    </source>
</evidence>
<dbReference type="RefSeq" id="XP_040625325.1">
    <property type="nucleotide sequence ID" value="XM_040770644.1"/>
</dbReference>
<proteinExistence type="predicted"/>
<reference evidence="1 2" key="1">
    <citation type="journal article" date="2012" name="Science">
        <title>The Paleozoic origin of enzymatic lignin decomposition reconstructed from 31 fungal genomes.</title>
        <authorList>
            <person name="Floudas D."/>
            <person name="Binder M."/>
            <person name="Riley R."/>
            <person name="Barry K."/>
            <person name="Blanchette R.A."/>
            <person name="Henrissat B."/>
            <person name="Martinez A.T."/>
            <person name="Otillar R."/>
            <person name="Spatafora J.W."/>
            <person name="Yadav J.S."/>
            <person name="Aerts A."/>
            <person name="Benoit I."/>
            <person name="Boyd A."/>
            <person name="Carlson A."/>
            <person name="Copeland A."/>
            <person name="Coutinho P.M."/>
            <person name="de Vries R.P."/>
            <person name="Ferreira P."/>
            <person name="Findley K."/>
            <person name="Foster B."/>
            <person name="Gaskell J."/>
            <person name="Glotzer D."/>
            <person name="Gorecki P."/>
            <person name="Heitman J."/>
            <person name="Hesse C."/>
            <person name="Hori C."/>
            <person name="Igarashi K."/>
            <person name="Jurgens J.A."/>
            <person name="Kallen N."/>
            <person name="Kersten P."/>
            <person name="Kohler A."/>
            <person name="Kuees U."/>
            <person name="Kumar T.K.A."/>
            <person name="Kuo A."/>
            <person name="LaButti K."/>
            <person name="Larrondo L.F."/>
            <person name="Lindquist E."/>
            <person name="Ling A."/>
            <person name="Lombard V."/>
            <person name="Lucas S."/>
            <person name="Lundell T."/>
            <person name="Martin R."/>
            <person name="McLaughlin D.J."/>
            <person name="Morgenstern I."/>
            <person name="Morin E."/>
            <person name="Murat C."/>
            <person name="Nagy L.G."/>
            <person name="Nolan M."/>
            <person name="Ohm R.A."/>
            <person name="Patyshakuliyeva A."/>
            <person name="Rokas A."/>
            <person name="Ruiz-Duenas F.J."/>
            <person name="Sabat G."/>
            <person name="Salamov A."/>
            <person name="Samejima M."/>
            <person name="Schmutz J."/>
            <person name="Slot J.C."/>
            <person name="St John F."/>
            <person name="Stenlid J."/>
            <person name="Sun H."/>
            <person name="Sun S."/>
            <person name="Syed K."/>
            <person name="Tsang A."/>
            <person name="Wiebenga A."/>
            <person name="Young D."/>
            <person name="Pisabarro A."/>
            <person name="Eastwood D.C."/>
            <person name="Martin F."/>
            <person name="Cullen D."/>
            <person name="Grigoriev I.V."/>
            <person name="Hibbett D.S."/>
        </authorList>
    </citation>
    <scope>NUCLEOTIDE SEQUENCE [LARGE SCALE GENOMIC DNA]</scope>
    <source>
        <strain evidence="1 2">DJM-731 SS1</strain>
    </source>
</reference>
<dbReference type="EMBL" id="JH795873">
    <property type="protein sequence ID" value="EJT98427.1"/>
    <property type="molecule type" value="Genomic_DNA"/>
</dbReference>
<dbReference type="HOGENOM" id="CLU_2223181_0_0_1"/>
<dbReference type="Proteomes" id="UP000030653">
    <property type="component" value="Unassembled WGS sequence"/>
</dbReference>
<keyword evidence="2" id="KW-1185">Reference proteome</keyword>
<gene>
    <name evidence="1" type="ORF">DACRYDRAFT_118709</name>
</gene>
<name>M5G3T8_DACPD</name>
<protein>
    <submittedName>
        <fullName evidence="1">Uncharacterized protein</fullName>
    </submittedName>
</protein>
<accession>M5G3T8</accession>